<sequence length="803" mass="82332">MPHRPGSRTGRTRTTVGVALLSTAAFLAVGLQAAPAIATPAAAHPGSLRTGGMEAKLSPAQHQALMKSARQQTDATARTLGLGAKEKLVVKDVVKDNDGTLHTRYERTYAGLPVLGGDLVVHTPPASLAKGTVTTTYNNKHTIKVASTTATITRSAAESTALKAAKSLAAKKPTTDSARKVIWAGSGTPRLAWETVIGGFQDDGTPSQLHVVTDAGTGKELYRYQAVKTGTGNTRYSGQVNLTTTQSGSTYTLTDGARGGHKTYNLNHGSSGTGTLFSQNNDTWGDGTNTNAATAGADAHYGAQETWDFYKNTFGRSGIKNDGVGAYSRVHYGNSYVNAFWDDSCFCMTYGDGSGNNDPLTAIDVAGHEMSHGVTSNTAGLEYTGESGGLNEATSDIMGTGVEFYANNSSDPGDYLIGEKININGDGTPLRYMDKPSKDGGSADSWYSGVGGLDVHYSSGPANHMFYLLSEGSGTKVINGVTYNSPTSDGVAVTGIGRAAALQIWYKALTTYMTSSTDYAAARTAALNAATALYGANSAQYAGVANAFAGINVGSHVTPPGNGVTVTNPGNQTSTVGTAVSLQVQASSTNSGALSYSASGLPAGLSINSSTGLITGTPTTAGTSNTTVTVTDSTGATGTATFSWTVNSSGGGGCTSTQLLANPGFESGGTGWTATSGVITNDTGEAAHGGSYKAWLDGYGSSHTDTLSQSVTIPAGCKATLTYYLHIDSAETTTSTQYDKLTVTAGSKTLATYSNLNKASGYSQKSFDLSSLAGSTVTLKFNGVEDSSLQTSFVVDDTALTTG</sequence>
<evidence type="ECO:0000256" key="2">
    <source>
        <dbReference type="ARBA" id="ARBA00022670"/>
    </source>
</evidence>
<dbReference type="Proteomes" id="UP000053127">
    <property type="component" value="Unassembled WGS sequence"/>
</dbReference>
<dbReference type="GO" id="GO:0005975">
    <property type="term" value="P:carbohydrate metabolic process"/>
    <property type="evidence" value="ECO:0007669"/>
    <property type="project" value="UniProtKB-ARBA"/>
</dbReference>
<evidence type="ECO:0000313" key="13">
    <source>
        <dbReference type="EMBL" id="KUN01125.1"/>
    </source>
</evidence>
<name>A0A101NXH1_9ACTN</name>
<dbReference type="PANTHER" id="PTHR33794">
    <property type="entry name" value="BACILLOLYSIN"/>
    <property type="match status" value="1"/>
</dbReference>
<dbReference type="OrthoDB" id="291295at2"/>
<dbReference type="Pfam" id="PF01447">
    <property type="entry name" value="Peptidase_M4"/>
    <property type="match status" value="1"/>
</dbReference>
<keyword evidence="4 9" id="KW-0732">Signal</keyword>
<keyword evidence="6" id="KW-0862">Zinc</keyword>
<evidence type="ECO:0000256" key="3">
    <source>
        <dbReference type="ARBA" id="ARBA00022723"/>
    </source>
</evidence>
<dbReference type="InterPro" id="IPR027268">
    <property type="entry name" value="Peptidase_M4/M1_CTD_sf"/>
</dbReference>
<dbReference type="SUPFAM" id="SSF55486">
    <property type="entry name" value="Metalloproteases ('zincins'), catalytic domain"/>
    <property type="match status" value="1"/>
</dbReference>
<dbReference type="PANTHER" id="PTHR33794:SF1">
    <property type="entry name" value="BACILLOLYSIN"/>
    <property type="match status" value="1"/>
</dbReference>
<feature type="domain" description="FTP" evidence="12">
    <location>
        <begin position="87"/>
        <end position="123"/>
    </location>
</feature>
<evidence type="ECO:0000256" key="7">
    <source>
        <dbReference type="ARBA" id="ARBA00023049"/>
    </source>
</evidence>
<dbReference type="Gene3D" id="1.10.390.10">
    <property type="entry name" value="Neutral Protease Domain 2"/>
    <property type="match status" value="1"/>
</dbReference>
<dbReference type="Pfam" id="PF05345">
    <property type="entry name" value="He_PIG"/>
    <property type="match status" value="1"/>
</dbReference>
<dbReference type="Gene3D" id="3.10.450.490">
    <property type="match status" value="1"/>
</dbReference>
<dbReference type="InterPro" id="IPR013856">
    <property type="entry name" value="Peptidase_M4_domain"/>
</dbReference>
<feature type="domain" description="Peptidase M4 C-terminal" evidence="11">
    <location>
        <begin position="379"/>
        <end position="553"/>
    </location>
</feature>
<protein>
    <submittedName>
        <fullName evidence="13">Peptidase M4</fullName>
    </submittedName>
</protein>
<keyword evidence="5" id="KW-0378">Hydrolase</keyword>
<dbReference type="InterPro" id="IPR013783">
    <property type="entry name" value="Ig-like_fold"/>
</dbReference>
<evidence type="ECO:0000256" key="5">
    <source>
        <dbReference type="ARBA" id="ARBA00022801"/>
    </source>
</evidence>
<keyword evidence="7" id="KW-0482">Metalloprotease</keyword>
<feature type="domain" description="Peptidase M4" evidence="10">
    <location>
        <begin position="229"/>
        <end position="376"/>
    </location>
</feature>
<dbReference type="Pfam" id="PF07504">
    <property type="entry name" value="FTP"/>
    <property type="match status" value="1"/>
</dbReference>
<organism evidence="13 14">
    <name type="scientific">Streptomyces yokosukanensis</name>
    <dbReference type="NCBI Taxonomy" id="67386"/>
    <lineage>
        <taxon>Bacteria</taxon>
        <taxon>Bacillati</taxon>
        <taxon>Actinomycetota</taxon>
        <taxon>Actinomycetes</taxon>
        <taxon>Kitasatosporales</taxon>
        <taxon>Streptomycetaceae</taxon>
        <taxon>Streptomyces</taxon>
    </lineage>
</organism>
<keyword evidence="14" id="KW-1185">Reference proteome</keyword>
<dbReference type="PRINTS" id="PR00730">
    <property type="entry name" value="THERMOLYSIN"/>
</dbReference>
<evidence type="ECO:0000259" key="11">
    <source>
        <dbReference type="Pfam" id="PF02868"/>
    </source>
</evidence>
<evidence type="ECO:0000313" key="14">
    <source>
        <dbReference type="Proteomes" id="UP000053127"/>
    </source>
</evidence>
<dbReference type="EMBL" id="LMWN01000044">
    <property type="protein sequence ID" value="KUN01125.1"/>
    <property type="molecule type" value="Genomic_DNA"/>
</dbReference>
<comment type="caution">
    <text evidence="13">The sequence shown here is derived from an EMBL/GenBank/DDBJ whole genome shotgun (WGS) entry which is preliminary data.</text>
</comment>
<evidence type="ECO:0000259" key="12">
    <source>
        <dbReference type="Pfam" id="PF07504"/>
    </source>
</evidence>
<dbReference type="InterPro" id="IPR023612">
    <property type="entry name" value="Peptidase_M4"/>
</dbReference>
<dbReference type="InterPro" id="IPR050728">
    <property type="entry name" value="Zinc_Metalloprotease_M4"/>
</dbReference>
<dbReference type="RefSeq" id="WP_067131969.1">
    <property type="nucleotide sequence ID" value="NZ_KQ948220.1"/>
</dbReference>
<accession>A0A101NXH1</accession>
<dbReference type="Gene3D" id="2.60.40.10">
    <property type="entry name" value="Immunoglobulins"/>
    <property type="match status" value="1"/>
</dbReference>
<dbReference type="Gene3D" id="3.10.170.10">
    <property type="match status" value="1"/>
</dbReference>
<dbReference type="GO" id="GO:0006508">
    <property type="term" value="P:proteolysis"/>
    <property type="evidence" value="ECO:0007669"/>
    <property type="project" value="UniProtKB-KW"/>
</dbReference>
<dbReference type="AlphaFoldDB" id="A0A101NXH1"/>
<evidence type="ECO:0000256" key="1">
    <source>
        <dbReference type="ARBA" id="ARBA00009388"/>
    </source>
</evidence>
<dbReference type="InterPro" id="IPR015919">
    <property type="entry name" value="Cadherin-like_sf"/>
</dbReference>
<feature type="chain" id="PRO_5007102044" evidence="9">
    <location>
        <begin position="34"/>
        <end position="803"/>
    </location>
</feature>
<feature type="signal peptide" evidence="9">
    <location>
        <begin position="1"/>
        <end position="33"/>
    </location>
</feature>
<dbReference type="InterPro" id="IPR001570">
    <property type="entry name" value="Peptidase_M4_C_domain"/>
</dbReference>
<keyword evidence="2" id="KW-0645">Protease</keyword>
<feature type="active site" description="Proton donor" evidence="8">
    <location>
        <position position="456"/>
    </location>
</feature>
<reference evidence="13 14" key="1">
    <citation type="submission" date="2015-10" db="EMBL/GenBank/DDBJ databases">
        <title>Draft genome sequence of Streptomyces yokosukanensis DSM 40224, type strain for the species Streptomyces yokosukanensis.</title>
        <authorList>
            <person name="Ruckert C."/>
            <person name="Winkler A."/>
            <person name="Kalinowski J."/>
            <person name="Kampfer P."/>
            <person name="Glaeser S."/>
        </authorList>
    </citation>
    <scope>NUCLEOTIDE SEQUENCE [LARGE SCALE GENOMIC DNA]</scope>
    <source>
        <strain evidence="13 14">DSM 40224</strain>
    </source>
</reference>
<dbReference type="STRING" id="67386.AQI95_32115"/>
<dbReference type="Gene3D" id="2.60.120.260">
    <property type="entry name" value="Galactose-binding domain-like"/>
    <property type="match status" value="1"/>
</dbReference>
<dbReference type="GO" id="GO:0005509">
    <property type="term" value="F:calcium ion binding"/>
    <property type="evidence" value="ECO:0007669"/>
    <property type="project" value="InterPro"/>
</dbReference>
<evidence type="ECO:0000259" key="10">
    <source>
        <dbReference type="Pfam" id="PF01447"/>
    </source>
</evidence>
<dbReference type="GO" id="GO:0016020">
    <property type="term" value="C:membrane"/>
    <property type="evidence" value="ECO:0007669"/>
    <property type="project" value="InterPro"/>
</dbReference>
<evidence type="ECO:0000256" key="4">
    <source>
        <dbReference type="ARBA" id="ARBA00022729"/>
    </source>
</evidence>
<dbReference type="CDD" id="cd09597">
    <property type="entry name" value="M4_TLP"/>
    <property type="match status" value="1"/>
</dbReference>
<evidence type="ECO:0000256" key="6">
    <source>
        <dbReference type="ARBA" id="ARBA00022833"/>
    </source>
</evidence>
<keyword evidence="3" id="KW-0479">Metal-binding</keyword>
<comment type="similarity">
    <text evidence="1">Belongs to the peptidase M4 family.</text>
</comment>
<dbReference type="InterPro" id="IPR011096">
    <property type="entry name" value="FTP_domain"/>
</dbReference>
<dbReference type="GO" id="GO:0004222">
    <property type="term" value="F:metalloendopeptidase activity"/>
    <property type="evidence" value="ECO:0007669"/>
    <property type="project" value="InterPro"/>
</dbReference>
<evidence type="ECO:0000256" key="9">
    <source>
        <dbReference type="SAM" id="SignalP"/>
    </source>
</evidence>
<dbReference type="SUPFAM" id="SSF49313">
    <property type="entry name" value="Cadherin-like"/>
    <property type="match status" value="1"/>
</dbReference>
<proteinExistence type="inferred from homology"/>
<evidence type="ECO:0000256" key="8">
    <source>
        <dbReference type="PIRSR" id="PIRSR623612-1"/>
    </source>
</evidence>
<dbReference type="Pfam" id="PF02868">
    <property type="entry name" value="Peptidase_M4_C"/>
    <property type="match status" value="1"/>
</dbReference>
<gene>
    <name evidence="13" type="ORF">AQI95_32115</name>
</gene>
<feature type="active site" evidence="8">
    <location>
        <position position="369"/>
    </location>
</feature>